<dbReference type="Proteomes" id="UP001164539">
    <property type="component" value="Chromosome 8"/>
</dbReference>
<accession>A0ACC1XQ79</accession>
<name>A0ACC1XQ79_MELAZ</name>
<protein>
    <submittedName>
        <fullName evidence="1">Non-specific lipid-transfer protein</fullName>
    </submittedName>
</protein>
<proteinExistence type="predicted"/>
<keyword evidence="2" id="KW-1185">Reference proteome</keyword>
<organism evidence="1 2">
    <name type="scientific">Melia azedarach</name>
    <name type="common">Chinaberry tree</name>
    <dbReference type="NCBI Taxonomy" id="155640"/>
    <lineage>
        <taxon>Eukaryota</taxon>
        <taxon>Viridiplantae</taxon>
        <taxon>Streptophyta</taxon>
        <taxon>Embryophyta</taxon>
        <taxon>Tracheophyta</taxon>
        <taxon>Spermatophyta</taxon>
        <taxon>Magnoliopsida</taxon>
        <taxon>eudicotyledons</taxon>
        <taxon>Gunneridae</taxon>
        <taxon>Pentapetalae</taxon>
        <taxon>rosids</taxon>
        <taxon>malvids</taxon>
        <taxon>Sapindales</taxon>
        <taxon>Meliaceae</taxon>
        <taxon>Melia</taxon>
    </lineage>
</organism>
<gene>
    <name evidence="1" type="ORF">OWV82_015579</name>
</gene>
<evidence type="ECO:0000313" key="2">
    <source>
        <dbReference type="Proteomes" id="UP001164539"/>
    </source>
</evidence>
<reference evidence="1 2" key="1">
    <citation type="journal article" date="2023" name="Science">
        <title>Complex scaffold remodeling in plant triterpene biosynthesis.</title>
        <authorList>
            <person name="De La Pena R."/>
            <person name="Hodgson H."/>
            <person name="Liu J.C."/>
            <person name="Stephenson M.J."/>
            <person name="Martin A.C."/>
            <person name="Owen C."/>
            <person name="Harkess A."/>
            <person name="Leebens-Mack J."/>
            <person name="Jimenez L.E."/>
            <person name="Osbourn A."/>
            <person name="Sattely E.S."/>
        </authorList>
    </citation>
    <scope>NUCLEOTIDE SEQUENCE [LARGE SCALE GENOMIC DNA]</scope>
    <source>
        <strain evidence="2">cv. JPN11</strain>
        <tissue evidence="1">Leaf</tissue>
    </source>
</reference>
<dbReference type="EMBL" id="CM051401">
    <property type="protein sequence ID" value="KAJ4713493.1"/>
    <property type="molecule type" value="Genomic_DNA"/>
</dbReference>
<comment type="caution">
    <text evidence="1">The sequence shown here is derived from an EMBL/GenBank/DDBJ whole genome shotgun (WGS) entry which is preliminary data.</text>
</comment>
<sequence length="90" mass="9815">MRAGDHLADSMHQLRRHRWSCAAGLLATGLKHSLLLQKQQKIVGLSVTCIKNGAAMIPGLDYDRVNKLPGICGTSCNFTLTHDLDCSKVN</sequence>
<evidence type="ECO:0000313" key="1">
    <source>
        <dbReference type="EMBL" id="KAJ4713493.1"/>
    </source>
</evidence>